<dbReference type="EMBL" id="JFHR01000003">
    <property type="protein sequence ID" value="KEQ55121.1"/>
    <property type="molecule type" value="Genomic_DNA"/>
</dbReference>
<evidence type="ECO:0000313" key="1">
    <source>
        <dbReference type="EMBL" id="KEQ55121.1"/>
    </source>
</evidence>
<proteinExistence type="predicted"/>
<evidence type="ECO:0000313" key="2">
    <source>
        <dbReference type="Proteomes" id="UP000028411"/>
    </source>
</evidence>
<dbReference type="RefSeq" id="WP_010409093.1">
    <property type="nucleotide sequence ID" value="NZ_JFHR01000003.1"/>
</dbReference>
<accession>A0A081RIU8</accession>
<organism evidence="1 2">
    <name type="scientific">Sphingobium chlorophenolicum</name>
    <dbReference type="NCBI Taxonomy" id="46429"/>
    <lineage>
        <taxon>Bacteria</taxon>
        <taxon>Pseudomonadati</taxon>
        <taxon>Pseudomonadota</taxon>
        <taxon>Alphaproteobacteria</taxon>
        <taxon>Sphingomonadales</taxon>
        <taxon>Sphingomonadaceae</taxon>
        <taxon>Sphingobium</taxon>
    </lineage>
</organism>
<dbReference type="OrthoDB" id="7390317at2"/>
<name>A0A081RIU8_SPHCR</name>
<comment type="caution">
    <text evidence="1">The sequence shown here is derived from an EMBL/GenBank/DDBJ whole genome shotgun (WGS) entry which is preliminary data.</text>
</comment>
<dbReference type="PATRIC" id="fig|46429.4.peg.653"/>
<protein>
    <submittedName>
        <fullName evidence="1">Uncharacterized protein</fullName>
    </submittedName>
</protein>
<reference evidence="1 2" key="1">
    <citation type="submission" date="2014-02" db="EMBL/GenBank/DDBJ databases">
        <title>Whole genome sequence of Sphingobium chlorophenolicum NBRC 16172.</title>
        <authorList>
            <person name="Gan H.M."/>
            <person name="Gan H.Y."/>
            <person name="Chew T.H."/>
            <person name="Savka M.A."/>
        </authorList>
    </citation>
    <scope>NUCLEOTIDE SEQUENCE [LARGE SCALE GENOMIC DNA]</scope>
    <source>
        <strain evidence="1 2">NBRC 16172</strain>
    </source>
</reference>
<sequence>MPYFIDLGAGPAEEDCAQLGQSPNFDSLNRLEIAVYKSALIARYGPPPPGCRLAGLSNRHDFGRYVELVLHIENELDEAVADYATRVEEGLATWREAGFTAPVEYNGETPTIVHADPADAVISALLITRPGPNGLFPIPDFAVLHGNLTQAYPAEAAAANARLAEAADA</sequence>
<dbReference type="Proteomes" id="UP000028411">
    <property type="component" value="Unassembled WGS sequence"/>
</dbReference>
<gene>
    <name evidence="1" type="ORF">BV95_00670</name>
</gene>
<dbReference type="eggNOG" id="ENOG50319G5">
    <property type="taxonomic scope" value="Bacteria"/>
</dbReference>
<dbReference type="AlphaFoldDB" id="A0A081RIU8"/>